<keyword evidence="5 6" id="KW-0472">Membrane</keyword>
<dbReference type="GeneID" id="114659697"/>
<feature type="transmembrane region" description="Helical" evidence="6">
    <location>
        <begin position="95"/>
        <end position="119"/>
    </location>
</feature>
<keyword evidence="3 6" id="KW-0812">Transmembrane</keyword>
<dbReference type="PANTHER" id="PTHR23320:SF129">
    <property type="entry name" value="MEMBRANE-SPANNING 4-DOMAINS SUBFAMILY A MEMBER 15"/>
    <property type="match status" value="1"/>
</dbReference>
<keyword evidence="8" id="KW-1185">Reference proteome</keyword>
<reference evidence="7" key="3">
    <citation type="submission" date="2025-09" db="UniProtKB">
        <authorList>
            <consortium name="Ensembl"/>
        </authorList>
    </citation>
    <scope>IDENTIFICATION</scope>
</reference>
<comment type="subcellular location">
    <subcellularLocation>
        <location evidence="1">Membrane</location>
        <topology evidence="1">Multi-pass membrane protein</topology>
    </subcellularLocation>
</comment>
<evidence type="ECO:0000256" key="2">
    <source>
        <dbReference type="ARBA" id="ARBA00009565"/>
    </source>
</evidence>
<dbReference type="OrthoDB" id="8936163at2759"/>
<name>A0A8C4X9K4_ERPCA</name>
<protein>
    <submittedName>
        <fullName evidence="7">Membrane-spanning 4-domains subfamily A member 6D-like</fullName>
    </submittedName>
</protein>
<feature type="transmembrane region" description="Helical" evidence="6">
    <location>
        <begin position="72"/>
        <end position="88"/>
    </location>
</feature>
<organism evidence="7 8">
    <name type="scientific">Erpetoichthys calabaricus</name>
    <name type="common">Rope fish</name>
    <name type="synonym">Calamoichthys calabaricus</name>
    <dbReference type="NCBI Taxonomy" id="27687"/>
    <lineage>
        <taxon>Eukaryota</taxon>
        <taxon>Metazoa</taxon>
        <taxon>Chordata</taxon>
        <taxon>Craniata</taxon>
        <taxon>Vertebrata</taxon>
        <taxon>Euteleostomi</taxon>
        <taxon>Actinopterygii</taxon>
        <taxon>Polypteriformes</taxon>
        <taxon>Polypteridae</taxon>
        <taxon>Erpetoichthys</taxon>
    </lineage>
</organism>
<dbReference type="InterPro" id="IPR007237">
    <property type="entry name" value="CD20-like"/>
</dbReference>
<keyword evidence="4 6" id="KW-1133">Transmembrane helix</keyword>
<reference evidence="7" key="2">
    <citation type="submission" date="2025-08" db="UniProtKB">
        <authorList>
            <consortium name="Ensembl"/>
        </authorList>
    </citation>
    <scope>IDENTIFICATION</scope>
</reference>
<comment type="similarity">
    <text evidence="2">Belongs to the MS4A family.</text>
</comment>
<evidence type="ECO:0000256" key="6">
    <source>
        <dbReference type="SAM" id="Phobius"/>
    </source>
</evidence>
<evidence type="ECO:0000256" key="4">
    <source>
        <dbReference type="ARBA" id="ARBA00022989"/>
    </source>
</evidence>
<dbReference type="InterPro" id="IPR030417">
    <property type="entry name" value="MS4A"/>
</dbReference>
<accession>A0A8C4X9K4</accession>
<dbReference type="RefSeq" id="XP_028668137.1">
    <property type="nucleotide sequence ID" value="XM_028812304.2"/>
</dbReference>
<dbReference type="AlphaFoldDB" id="A0A8C4X9K4"/>
<dbReference type="GO" id="GO:0016020">
    <property type="term" value="C:membrane"/>
    <property type="evidence" value="ECO:0007669"/>
    <property type="project" value="UniProtKB-SubCell"/>
</dbReference>
<reference evidence="7" key="1">
    <citation type="submission" date="2021-06" db="EMBL/GenBank/DDBJ databases">
        <authorList>
            <consortium name="Wellcome Sanger Institute Data Sharing"/>
        </authorList>
    </citation>
    <scope>NUCLEOTIDE SEQUENCE [LARGE SCALE GENOMIC DNA]</scope>
</reference>
<dbReference type="Proteomes" id="UP000694620">
    <property type="component" value="Chromosome 10"/>
</dbReference>
<dbReference type="Ensembl" id="ENSECRT00000015918.1">
    <property type="protein sequence ID" value="ENSECRP00000015641.1"/>
    <property type="gene ID" value="ENSECRG00000010440.1"/>
</dbReference>
<proteinExistence type="inferred from homology"/>
<feature type="transmembrane region" description="Helical" evidence="6">
    <location>
        <begin position="154"/>
        <end position="174"/>
    </location>
</feature>
<evidence type="ECO:0000313" key="7">
    <source>
        <dbReference type="Ensembl" id="ENSECRP00000015641.1"/>
    </source>
</evidence>
<dbReference type="Pfam" id="PF04103">
    <property type="entry name" value="CD20"/>
    <property type="match status" value="1"/>
</dbReference>
<evidence type="ECO:0000256" key="1">
    <source>
        <dbReference type="ARBA" id="ARBA00004141"/>
    </source>
</evidence>
<gene>
    <name evidence="7" type="primary">LOC114659697</name>
</gene>
<dbReference type="PANTHER" id="PTHR23320">
    <property type="entry name" value="MEMBRANE-SPANNING 4-DOMAINS SUBFAMILY A MS4A -RELATED"/>
    <property type="match status" value="1"/>
</dbReference>
<evidence type="ECO:0000313" key="8">
    <source>
        <dbReference type="Proteomes" id="UP000694620"/>
    </source>
</evidence>
<evidence type="ECO:0000256" key="5">
    <source>
        <dbReference type="ARBA" id="ARBA00023136"/>
    </source>
</evidence>
<sequence>MASTVSDRSVSLSDQVQVKFQRFKEEQTDAFKRGNTKHFGVSVIMLGVMVACFGVPMYFIPGSYIVQSGMPWWTSASFIVTGVLFIIMEKKANKISFWSNVISSVLIILVALTAAAFVFKETLDNKVLMMCLEISDNCTHFNIPLEMNLHMKSVVLLILFTAVSVSAVLLYIVIRERDEYGLYRNLEMNDLVTAPPVTEHE</sequence>
<evidence type="ECO:0000256" key="3">
    <source>
        <dbReference type="ARBA" id="ARBA00022692"/>
    </source>
</evidence>
<feature type="transmembrane region" description="Helical" evidence="6">
    <location>
        <begin position="39"/>
        <end position="60"/>
    </location>
</feature>